<organism evidence="1 2">
    <name type="scientific">Neovison vison</name>
    <name type="common">American mink</name>
    <name type="synonym">Mustela vison</name>
    <dbReference type="NCBI Taxonomy" id="452646"/>
    <lineage>
        <taxon>Eukaryota</taxon>
        <taxon>Metazoa</taxon>
        <taxon>Chordata</taxon>
        <taxon>Craniata</taxon>
        <taxon>Vertebrata</taxon>
        <taxon>Euteleostomi</taxon>
        <taxon>Mammalia</taxon>
        <taxon>Eutheria</taxon>
        <taxon>Laurasiatheria</taxon>
        <taxon>Carnivora</taxon>
        <taxon>Caniformia</taxon>
        <taxon>Musteloidea</taxon>
        <taxon>Mustelidae</taxon>
        <taxon>Mustelinae</taxon>
        <taxon>Neogale</taxon>
    </lineage>
</organism>
<evidence type="ECO:0000313" key="2">
    <source>
        <dbReference type="Proteomes" id="UP000694425"/>
    </source>
</evidence>
<sequence>MVVENVRKMWTKVPKSITGKKSKPVSKDHISKMFLCGAWVIMRPLISGNKPRAAGGGGEG</sequence>
<protein>
    <submittedName>
        <fullName evidence="1">Uncharacterized protein</fullName>
    </submittedName>
</protein>
<proteinExistence type="predicted"/>
<reference evidence="1" key="2">
    <citation type="submission" date="2025-09" db="UniProtKB">
        <authorList>
            <consortium name="Ensembl"/>
        </authorList>
    </citation>
    <scope>IDENTIFICATION</scope>
</reference>
<dbReference type="Proteomes" id="UP000694425">
    <property type="component" value="Unplaced"/>
</dbReference>
<reference evidence="1" key="1">
    <citation type="submission" date="2025-08" db="UniProtKB">
        <authorList>
            <consortium name="Ensembl"/>
        </authorList>
    </citation>
    <scope>IDENTIFICATION</scope>
</reference>
<dbReference type="Ensembl" id="ENSNVIT00000008221.1">
    <property type="protein sequence ID" value="ENSNVIP00000007012.1"/>
    <property type="gene ID" value="ENSNVIG00000005575.1"/>
</dbReference>
<dbReference type="Gene3D" id="2.30.30.100">
    <property type="match status" value="1"/>
</dbReference>
<evidence type="ECO:0000313" key="1">
    <source>
        <dbReference type="Ensembl" id="ENSNVIP00000007012.1"/>
    </source>
</evidence>
<accession>A0A8C7AKM4</accession>
<dbReference type="AlphaFoldDB" id="A0A8C7AKM4"/>
<name>A0A8C7AKM4_NEOVI</name>
<keyword evidence="2" id="KW-1185">Reference proteome</keyword>